<evidence type="ECO:0000313" key="1">
    <source>
        <dbReference type="Proteomes" id="UP000694864"/>
    </source>
</evidence>
<dbReference type="RefSeq" id="XP_019087437.1">
    <property type="nucleotide sequence ID" value="XM_019231892.1"/>
</dbReference>
<dbReference type="Proteomes" id="UP000694864">
    <property type="component" value="Chromosome 11"/>
</dbReference>
<keyword evidence="1" id="KW-1185">Reference proteome</keyword>
<proteinExistence type="predicted"/>
<evidence type="ECO:0000313" key="2">
    <source>
        <dbReference type="RefSeq" id="XP_019087437.1"/>
    </source>
</evidence>
<protein>
    <submittedName>
        <fullName evidence="2">LOW QUALITY PROTEIN: uncharacterized protein LOC109127300</fullName>
    </submittedName>
</protein>
<reference evidence="2" key="2">
    <citation type="submission" date="2025-08" db="UniProtKB">
        <authorList>
            <consortium name="RefSeq"/>
        </authorList>
    </citation>
    <scope>IDENTIFICATION</scope>
    <source>
        <tissue evidence="2">Leaf</tissue>
    </source>
</reference>
<accession>A0ABM1QKZ9</accession>
<sequence length="84" mass="9403">MKNTNLFWFVAGYKKSVSTKVIKFRYSSFGSGEEGAKTSRRWRFPTNGGGNRRKIRGMQCLGEIDPARLGFAEIGLAAFSGLYE</sequence>
<gene>
    <name evidence="2" type="primary">LOC109127300</name>
</gene>
<dbReference type="GeneID" id="109127300"/>
<organism evidence="1 2">
    <name type="scientific">Camelina sativa</name>
    <name type="common">False flax</name>
    <name type="synonym">Myagrum sativum</name>
    <dbReference type="NCBI Taxonomy" id="90675"/>
    <lineage>
        <taxon>Eukaryota</taxon>
        <taxon>Viridiplantae</taxon>
        <taxon>Streptophyta</taxon>
        <taxon>Embryophyta</taxon>
        <taxon>Tracheophyta</taxon>
        <taxon>Spermatophyta</taxon>
        <taxon>Magnoliopsida</taxon>
        <taxon>eudicotyledons</taxon>
        <taxon>Gunneridae</taxon>
        <taxon>Pentapetalae</taxon>
        <taxon>rosids</taxon>
        <taxon>malvids</taxon>
        <taxon>Brassicales</taxon>
        <taxon>Brassicaceae</taxon>
        <taxon>Camelineae</taxon>
        <taxon>Camelina</taxon>
    </lineage>
</organism>
<reference evidence="1" key="1">
    <citation type="journal article" date="2014" name="Nat. Commun.">
        <title>The emerging biofuel crop Camelina sativa retains a highly undifferentiated hexaploid genome structure.</title>
        <authorList>
            <person name="Kagale S."/>
            <person name="Koh C."/>
            <person name="Nixon J."/>
            <person name="Bollina V."/>
            <person name="Clarke W.E."/>
            <person name="Tuteja R."/>
            <person name="Spillane C."/>
            <person name="Robinson S.J."/>
            <person name="Links M.G."/>
            <person name="Clarke C."/>
            <person name="Higgins E.E."/>
            <person name="Huebert T."/>
            <person name="Sharpe A.G."/>
            <person name="Parkin I.A."/>
        </authorList>
    </citation>
    <scope>NUCLEOTIDE SEQUENCE [LARGE SCALE GENOMIC DNA]</scope>
    <source>
        <strain evidence="1">cv. DH55</strain>
    </source>
</reference>
<name>A0ABM1QKZ9_CAMSA</name>